<feature type="transmembrane region" description="Helical" evidence="2">
    <location>
        <begin position="39"/>
        <end position="58"/>
    </location>
</feature>
<keyword evidence="2" id="KW-1133">Transmembrane helix</keyword>
<proteinExistence type="predicted"/>
<evidence type="ECO:0000313" key="3">
    <source>
        <dbReference type="EMBL" id="KAJ3833324.1"/>
    </source>
</evidence>
<sequence length="251" mass="28523">MSSSSKKVWGFDMSEARWSAFKGKNMFDKRWPHFRRERLFIYQIAQTISIGATIPATISLSKYRNFRTNVQEFALAQNGLKVEVFDNDIIMADILTLTFCAFVSSLFGLEFIMLVLWPSRTSYPKWYNRTRIILPVIFTIGLLAASIVSTLTVFTHSGFITGASAEEQEQLTTFFFRPPLKYMSYPANVVSVCFLWVAWVCAVAATVILIIGVRSEMNDNRDSPTEMPSPASEEDEKPTNTNECFEEPLPS</sequence>
<protein>
    <submittedName>
        <fullName evidence="3">Uncharacterized protein</fullName>
    </submittedName>
</protein>
<dbReference type="AlphaFoldDB" id="A0AA38U6P9"/>
<feature type="transmembrane region" description="Helical" evidence="2">
    <location>
        <begin position="189"/>
        <end position="213"/>
    </location>
</feature>
<feature type="transmembrane region" description="Helical" evidence="2">
    <location>
        <begin position="132"/>
        <end position="154"/>
    </location>
</feature>
<keyword evidence="2" id="KW-0812">Transmembrane</keyword>
<accession>A0AA38U6P9</accession>
<feature type="transmembrane region" description="Helical" evidence="2">
    <location>
        <begin position="89"/>
        <end position="112"/>
    </location>
</feature>
<dbReference type="Proteomes" id="UP001163846">
    <property type="component" value="Unassembled WGS sequence"/>
</dbReference>
<keyword evidence="2" id="KW-0472">Membrane</keyword>
<evidence type="ECO:0000256" key="1">
    <source>
        <dbReference type="SAM" id="MobiDB-lite"/>
    </source>
</evidence>
<reference evidence="3" key="1">
    <citation type="submission" date="2022-08" db="EMBL/GenBank/DDBJ databases">
        <authorList>
            <consortium name="DOE Joint Genome Institute"/>
            <person name="Min B."/>
            <person name="Riley R."/>
            <person name="Sierra-Patev S."/>
            <person name="Naranjo-Ortiz M."/>
            <person name="Looney B."/>
            <person name="Konkel Z."/>
            <person name="Slot J.C."/>
            <person name="Sakamoto Y."/>
            <person name="Steenwyk J.L."/>
            <person name="Rokas A."/>
            <person name="Carro J."/>
            <person name="Camarero S."/>
            <person name="Ferreira P."/>
            <person name="Molpeceres G."/>
            <person name="Ruiz-Duenas F.J."/>
            <person name="Serrano A."/>
            <person name="Henrissat B."/>
            <person name="Drula E."/>
            <person name="Hughes K.W."/>
            <person name="Mata J.L."/>
            <person name="Ishikawa N.K."/>
            <person name="Vargas-Isla R."/>
            <person name="Ushijima S."/>
            <person name="Smith C.A."/>
            <person name="Ahrendt S."/>
            <person name="Andreopoulos W."/>
            <person name="He G."/>
            <person name="Labutti K."/>
            <person name="Lipzen A."/>
            <person name="Ng V."/>
            <person name="Sandor L."/>
            <person name="Barry K."/>
            <person name="Martinez A.T."/>
            <person name="Xiao Y."/>
            <person name="Gibbons J.G."/>
            <person name="Terashima K."/>
            <person name="Hibbett D.S."/>
            <person name="Grigoriev I.V."/>
        </authorList>
    </citation>
    <scope>NUCLEOTIDE SEQUENCE</scope>
    <source>
        <strain evidence="3">TFB9207</strain>
    </source>
</reference>
<comment type="caution">
    <text evidence="3">The sequence shown here is derived from an EMBL/GenBank/DDBJ whole genome shotgun (WGS) entry which is preliminary data.</text>
</comment>
<evidence type="ECO:0000256" key="2">
    <source>
        <dbReference type="SAM" id="Phobius"/>
    </source>
</evidence>
<name>A0AA38U6P9_9AGAR</name>
<organism evidence="3 4">
    <name type="scientific">Lentinula raphanica</name>
    <dbReference type="NCBI Taxonomy" id="153919"/>
    <lineage>
        <taxon>Eukaryota</taxon>
        <taxon>Fungi</taxon>
        <taxon>Dikarya</taxon>
        <taxon>Basidiomycota</taxon>
        <taxon>Agaricomycotina</taxon>
        <taxon>Agaricomycetes</taxon>
        <taxon>Agaricomycetidae</taxon>
        <taxon>Agaricales</taxon>
        <taxon>Marasmiineae</taxon>
        <taxon>Omphalotaceae</taxon>
        <taxon>Lentinula</taxon>
    </lineage>
</organism>
<evidence type="ECO:0000313" key="4">
    <source>
        <dbReference type="Proteomes" id="UP001163846"/>
    </source>
</evidence>
<dbReference type="EMBL" id="MU806722">
    <property type="protein sequence ID" value="KAJ3833324.1"/>
    <property type="molecule type" value="Genomic_DNA"/>
</dbReference>
<gene>
    <name evidence="3" type="ORF">F5878DRAFT_411240</name>
</gene>
<feature type="region of interest" description="Disordered" evidence="1">
    <location>
        <begin position="219"/>
        <end position="251"/>
    </location>
</feature>
<keyword evidence="4" id="KW-1185">Reference proteome</keyword>